<feature type="compositionally biased region" description="Acidic residues" evidence="1">
    <location>
        <begin position="41"/>
        <end position="60"/>
    </location>
</feature>
<gene>
    <name evidence="2" type="ORF">PODLI_1B038392</name>
</gene>
<feature type="compositionally biased region" description="Basic residues" evidence="1">
    <location>
        <begin position="1836"/>
        <end position="1847"/>
    </location>
</feature>
<evidence type="ECO:0000313" key="3">
    <source>
        <dbReference type="Proteomes" id="UP001178461"/>
    </source>
</evidence>
<protein>
    <submittedName>
        <fullName evidence="2">Uncharacterized protein</fullName>
    </submittedName>
</protein>
<accession>A0AA35L569</accession>
<feature type="compositionally biased region" description="Low complexity" evidence="1">
    <location>
        <begin position="1746"/>
        <end position="1755"/>
    </location>
</feature>
<dbReference type="EMBL" id="OX395138">
    <property type="protein sequence ID" value="CAI5789694.1"/>
    <property type="molecule type" value="Genomic_DNA"/>
</dbReference>
<dbReference type="InterPro" id="IPR038754">
    <property type="entry name" value="TSBP1"/>
</dbReference>
<feature type="region of interest" description="Disordered" evidence="1">
    <location>
        <begin position="849"/>
        <end position="869"/>
    </location>
</feature>
<organism evidence="2 3">
    <name type="scientific">Podarcis lilfordi</name>
    <name type="common">Lilford's wall lizard</name>
    <dbReference type="NCBI Taxonomy" id="74358"/>
    <lineage>
        <taxon>Eukaryota</taxon>
        <taxon>Metazoa</taxon>
        <taxon>Chordata</taxon>
        <taxon>Craniata</taxon>
        <taxon>Vertebrata</taxon>
        <taxon>Euteleostomi</taxon>
        <taxon>Lepidosauria</taxon>
        <taxon>Squamata</taxon>
        <taxon>Bifurcata</taxon>
        <taxon>Unidentata</taxon>
        <taxon>Episquamata</taxon>
        <taxon>Laterata</taxon>
        <taxon>Lacertibaenia</taxon>
        <taxon>Lacertidae</taxon>
        <taxon>Podarcis</taxon>
    </lineage>
</organism>
<feature type="region of interest" description="Disordered" evidence="1">
    <location>
        <begin position="1154"/>
        <end position="1175"/>
    </location>
</feature>
<feature type="compositionally biased region" description="Basic and acidic residues" evidence="1">
    <location>
        <begin position="510"/>
        <end position="521"/>
    </location>
</feature>
<evidence type="ECO:0000256" key="1">
    <source>
        <dbReference type="SAM" id="MobiDB-lite"/>
    </source>
</evidence>
<feature type="compositionally biased region" description="Polar residues" evidence="1">
    <location>
        <begin position="1597"/>
        <end position="1621"/>
    </location>
</feature>
<evidence type="ECO:0000313" key="2">
    <source>
        <dbReference type="EMBL" id="CAI5789694.1"/>
    </source>
</evidence>
<feature type="compositionally biased region" description="Polar residues" evidence="1">
    <location>
        <begin position="18"/>
        <end position="33"/>
    </location>
</feature>
<sequence length="1934" mass="214980">MGKKRGGWRKFFCCTGPPETQSSTCLNIASSEQFKPPSELDPSEPDPSEIEPDQDPEDGLYVENEIQTSKVDIPEGNRWRWSRLHKEVEQQTSRMAVLIPEIETSSEADVQVQTSFSSLPRGREAQAQTSFLSLRSPTPVENDAQVQTSFMELPREAEAQVQTSLLSLPGEKEMHAQTSFSSLPERRSVASFAGSAQSSSSYLELLEKFPSLPMLSEAQVQTSHLDIRVPSEIDIQLQTSFSDYMSEREYASSSELQSKLSPQSSVIEQSMIYPVYIDTGVQTLPVEIPPGNDWRSARLNTAAQVQTSFASMTEQRPMLGLGKDKETAGEVESLFSIEEAPLPFERTERAMQTSETLLRQWRKWHSLQPQTDAQVQTSTIELLKKLSLLSRIQSMESASRAELLKKASSLSVGEPHMQTSSPELLRKASSWSNSGVQDQILSDELLKKRPSSAQVLRTSDYELARLLSPKSTTKEAQIQTSEVELINKLLSDRSTDTLFRKSSSASYIKPQERTSDTDFPKSHSASFAKTPEKILDSDFQSYTSMSHAEPQKRVSDTDFQKYSSLSLIEGGDDNQEALTEGKEHLITPQVMEAQIRKWYHELPEVQTSASQKEPRWTPTIDSEVQTSHVEIPYGNKWRESRLQTEAQVQTSGLKVPVEKAESFPQLQKANQTQTSLLEIWRARELAEAQNQTCGFDEAEPEEFPHALLVDSHAQTSDFDFWKAKEQMDIESQTSVDKILQQGIRPSPTEQVDKLVQTSFLDLGKSKDYMQQKASETDLTEPERTYFTPLQSDLEVETDTQAQRSISDFLEAQKEPPLAQQTNAEVQTSNVEIPAGSLWRSSRLHSDVQQQTSLEFDEEESEAFPSSQKDIQSQTSLLDIWKAKQLHDAQIQTSWMDFPTDVEDPFLSPQSESPSDYFMPEEEQSPPPALLDAQMQTSLLDIWKAKELHNAQKQTSWIDVPDPMEEPFLPPQSESPIEPPMLEMEEAPPLARMDNQVQTSFSDRWWKKERVDAEMQSSLADLPQGNKVVPLLPPQSESPIESVELEIKEGPPPARMENQVQTSFSDIWRKKERADAEMQSSLADLPQVTKVVPLLPESPIEPAVVEIKEARPPSRMDNQVQTSFSDIWRKKERADAEMQSSLADLPQVTKVVPLLPQPESPTETPELEIKEAAPDCRIDNQVQTSFSDIWRKKERADAEMQSSLADLPQVTKVVPLLPQPESPTEPAVVEIKEAAPPTRMENQVQTSFSDIWRKKERADAKMQSSLADLPQVTKVVPLLPQPESPTEPAVVEKEEAAPSARMENQVQTSFSDIWRKKERADAKIQSSLGNLPQSETPIEPAVVELKEAPPACRIDNQMQTSFSDIWRKKERADAKMQSSLGNLPQSETPIEPAVVELKEAPPACRIDNQMQTSFSDIWRKKERADAEIQSSLGDLPQVTKVVPLLPQSESPIEPAVVEIKEAAPPGRMDNQVQTSFSDIWRKKERADAEMQSSLADLPQGTKEVLLPSQAESPIQSPMPDSVDTAPEFPPPIEPKEPTSLPEMPETMKPVDVPKSLPPSPSDSKDQTSQPDMQTPEELPIAQEKSSKTSLASAKVVTPVSSHTSLSPVPSQTAVSPTHSRTAVSPALSRTAVSPTHSRTAVSPALSRTAVSPAHSRTAVSPALSRTAVSPAHSRTAVSPAHSRTAVSPAHSRTAVSPALSHTASPSHSRTAVSPALSRTVSPALSRPAASPASSHPAVSPVPPYTPASPAASEIPSPVRPPSPASLYAEEQHSDLAEQKRASMEKTLLELWSTREEAEVQKQTDQLQLHLEDLPLFPKLEDSQVEISEVTKPEGKKPKQVSKVPKKSKAPAFAEAQVQTSFVEIPRGKKWRASRIFAEAQVQTSFQDLHVKERAPVLRDHVAAKRVPRGPKRAAPVSVHLHVKMSPKRQTSNEKK</sequence>
<feature type="region of interest" description="Disordered" evidence="1">
    <location>
        <begin position="1"/>
        <end position="69"/>
    </location>
</feature>
<reference evidence="2" key="1">
    <citation type="submission" date="2022-12" db="EMBL/GenBank/DDBJ databases">
        <authorList>
            <person name="Alioto T."/>
            <person name="Alioto T."/>
            <person name="Gomez Garrido J."/>
        </authorList>
    </citation>
    <scope>NUCLEOTIDE SEQUENCE</scope>
</reference>
<proteinExistence type="predicted"/>
<feature type="compositionally biased region" description="Basic and acidic residues" evidence="1">
    <location>
        <begin position="1166"/>
        <end position="1175"/>
    </location>
</feature>
<dbReference type="PANTHER" id="PTHR14368:SF7">
    <property type="entry name" value="TESTIS-EXPRESSED BASIC PROTEIN 1"/>
    <property type="match status" value="1"/>
</dbReference>
<keyword evidence="3" id="KW-1185">Reference proteome</keyword>
<feature type="region of interest" description="Disordered" evidence="1">
    <location>
        <begin position="1903"/>
        <end position="1934"/>
    </location>
</feature>
<feature type="compositionally biased region" description="Polar residues" evidence="1">
    <location>
        <begin position="1629"/>
        <end position="1639"/>
    </location>
</feature>
<feature type="region of interest" description="Disordered" evidence="1">
    <location>
        <begin position="1826"/>
        <end position="1848"/>
    </location>
</feature>
<feature type="compositionally biased region" description="Polar residues" evidence="1">
    <location>
        <begin position="1698"/>
        <end position="1718"/>
    </location>
</feature>
<feature type="region of interest" description="Disordered" evidence="1">
    <location>
        <begin position="1483"/>
        <end position="1776"/>
    </location>
</feature>
<feature type="region of interest" description="Disordered" evidence="1">
    <location>
        <begin position="501"/>
        <end position="527"/>
    </location>
</feature>
<dbReference type="PANTHER" id="PTHR14368">
    <property type="entry name" value="TESTIS-EXPRESSED BASIC PROTEIN 1"/>
    <property type="match status" value="1"/>
</dbReference>
<dbReference type="Proteomes" id="UP001178461">
    <property type="component" value="Chromosome 13"/>
</dbReference>
<feature type="compositionally biased region" description="Polar residues" evidence="1">
    <location>
        <begin position="1301"/>
        <end position="1310"/>
    </location>
</feature>
<feature type="region of interest" description="Disordered" evidence="1">
    <location>
        <begin position="1015"/>
        <end position="1038"/>
    </location>
</feature>
<name>A0AA35L569_9SAUR</name>
<feature type="compositionally biased region" description="Low complexity" evidence="1">
    <location>
        <begin position="1719"/>
        <end position="1737"/>
    </location>
</feature>
<feature type="region of interest" description="Disordered" evidence="1">
    <location>
        <begin position="1277"/>
        <end position="1311"/>
    </location>
</feature>
<feature type="region of interest" description="Disordered" evidence="1">
    <location>
        <begin position="906"/>
        <end position="926"/>
    </location>
</feature>